<dbReference type="Proteomes" id="UP001362999">
    <property type="component" value="Unassembled WGS sequence"/>
</dbReference>
<reference evidence="1 2" key="1">
    <citation type="journal article" date="2024" name="J Genomics">
        <title>Draft genome sequencing and assembly of Favolaschia claudopus CIRM-BRFM 2984 isolated from oak limbs.</title>
        <authorList>
            <person name="Navarro D."/>
            <person name="Drula E."/>
            <person name="Chaduli D."/>
            <person name="Cazenave R."/>
            <person name="Ahrendt S."/>
            <person name="Wang J."/>
            <person name="Lipzen A."/>
            <person name="Daum C."/>
            <person name="Barry K."/>
            <person name="Grigoriev I.V."/>
            <person name="Favel A."/>
            <person name="Rosso M.N."/>
            <person name="Martin F."/>
        </authorList>
    </citation>
    <scope>NUCLEOTIDE SEQUENCE [LARGE SCALE GENOMIC DNA]</scope>
    <source>
        <strain evidence="1 2">CIRM-BRFM 2984</strain>
    </source>
</reference>
<comment type="caution">
    <text evidence="1">The sequence shown here is derived from an EMBL/GenBank/DDBJ whole genome shotgun (WGS) entry which is preliminary data.</text>
</comment>
<name>A0AAW0BFM1_9AGAR</name>
<organism evidence="1 2">
    <name type="scientific">Favolaschia claudopus</name>
    <dbReference type="NCBI Taxonomy" id="2862362"/>
    <lineage>
        <taxon>Eukaryota</taxon>
        <taxon>Fungi</taxon>
        <taxon>Dikarya</taxon>
        <taxon>Basidiomycota</taxon>
        <taxon>Agaricomycotina</taxon>
        <taxon>Agaricomycetes</taxon>
        <taxon>Agaricomycetidae</taxon>
        <taxon>Agaricales</taxon>
        <taxon>Marasmiineae</taxon>
        <taxon>Mycenaceae</taxon>
        <taxon>Favolaschia</taxon>
    </lineage>
</organism>
<dbReference type="EMBL" id="JAWWNJ010000034">
    <property type="protein sequence ID" value="KAK7024917.1"/>
    <property type="molecule type" value="Genomic_DNA"/>
</dbReference>
<proteinExistence type="predicted"/>
<dbReference type="AlphaFoldDB" id="A0AAW0BFM1"/>
<protein>
    <submittedName>
        <fullName evidence="1">Uncharacterized protein</fullName>
    </submittedName>
</protein>
<evidence type="ECO:0000313" key="1">
    <source>
        <dbReference type="EMBL" id="KAK7024917.1"/>
    </source>
</evidence>
<evidence type="ECO:0000313" key="2">
    <source>
        <dbReference type="Proteomes" id="UP001362999"/>
    </source>
</evidence>
<sequence length="278" mass="29739">MATMSSVARSTLARAMRNLLKFFADLAESASSLATIVQYNRCCPGLTQGNLRKPPTGLSHRPGGTHSFRFCGRSDNSCVVSWSNGTGVSSKSPLLSDAESGFIVFKGRNVGVRELLMTISSTSPTSATPASFRSTQRRYADHHRSLKFESLATTLSPPLAAFAERAPATAATPISRGSADTLVPTPARPHPPLIRRLRRRGHWLWCISAVVEVRFDIVKYAHRLVNRDASGSEGAQKFANGALHRSVNGAKDHGGGSSLFAPSPAEAKVVTADNQLGI</sequence>
<gene>
    <name evidence="1" type="ORF">R3P38DRAFT_3193839</name>
</gene>
<accession>A0AAW0BFM1</accession>
<keyword evidence="2" id="KW-1185">Reference proteome</keyword>